<dbReference type="PANTHER" id="PTHR43185">
    <property type="entry name" value="FERROUS IRON TRANSPORT PROTEIN B"/>
    <property type="match status" value="1"/>
</dbReference>
<evidence type="ECO:0000256" key="12">
    <source>
        <dbReference type="ARBA" id="ARBA00023136"/>
    </source>
</evidence>
<evidence type="ECO:0000256" key="1">
    <source>
        <dbReference type="ARBA" id="ARBA00004429"/>
    </source>
</evidence>
<dbReference type="NCBIfam" id="NF007105">
    <property type="entry name" value="PRK09554.1"/>
    <property type="match status" value="1"/>
</dbReference>
<keyword evidence="19" id="KW-1185">Reference proteome</keyword>
<evidence type="ECO:0000256" key="15">
    <source>
        <dbReference type="PIRSR" id="PIRSR603373-2"/>
    </source>
</evidence>
<evidence type="ECO:0000256" key="3">
    <source>
        <dbReference type="ARBA" id="ARBA00022475"/>
    </source>
</evidence>
<dbReference type="PROSITE" id="PS51711">
    <property type="entry name" value="G_FEOB"/>
    <property type="match status" value="1"/>
</dbReference>
<evidence type="ECO:0000256" key="7">
    <source>
        <dbReference type="ARBA" id="ARBA00022741"/>
    </source>
</evidence>
<keyword evidence="4 16" id="KW-0410">Iron transport</keyword>
<feature type="binding site" evidence="14">
    <location>
        <begin position="35"/>
        <end position="39"/>
    </location>
    <ligand>
        <name>GTP</name>
        <dbReference type="ChEBI" id="CHEBI:37565"/>
        <label>2</label>
    </ligand>
</feature>
<dbReference type="CDD" id="cd01879">
    <property type="entry name" value="FeoB"/>
    <property type="match status" value="1"/>
</dbReference>
<evidence type="ECO:0000256" key="8">
    <source>
        <dbReference type="ARBA" id="ARBA00022989"/>
    </source>
</evidence>
<feature type="transmembrane region" description="Helical" evidence="16">
    <location>
        <begin position="424"/>
        <end position="449"/>
    </location>
</feature>
<evidence type="ECO:0000259" key="17">
    <source>
        <dbReference type="PROSITE" id="PS51711"/>
    </source>
</evidence>
<keyword evidence="3" id="KW-1003">Cell membrane</keyword>
<feature type="transmembrane region" description="Helical" evidence="16">
    <location>
        <begin position="675"/>
        <end position="696"/>
    </location>
</feature>
<dbReference type="Pfam" id="PF17910">
    <property type="entry name" value="FeoB_Cyto"/>
    <property type="match status" value="1"/>
</dbReference>
<feature type="binding site" evidence="14">
    <location>
        <begin position="148"/>
        <end position="150"/>
    </location>
    <ligand>
        <name>GTP</name>
        <dbReference type="ChEBI" id="CHEBI:37565"/>
        <label>1</label>
    </ligand>
</feature>
<feature type="domain" description="FeoB-type G" evidence="17">
    <location>
        <begin position="3"/>
        <end position="168"/>
    </location>
</feature>
<evidence type="ECO:0000256" key="11">
    <source>
        <dbReference type="ARBA" id="ARBA00023134"/>
    </source>
</evidence>
<dbReference type="GO" id="GO:0015093">
    <property type="term" value="F:ferrous iron transmembrane transporter activity"/>
    <property type="evidence" value="ECO:0007669"/>
    <property type="project" value="UniProtKB-UniRule"/>
</dbReference>
<evidence type="ECO:0000256" key="2">
    <source>
        <dbReference type="ARBA" id="ARBA00022448"/>
    </source>
</evidence>
<comment type="function">
    <text evidence="16">Probable transporter of a GTP-driven Fe(2+) uptake system.</text>
</comment>
<dbReference type="GO" id="GO:0005525">
    <property type="term" value="F:GTP binding"/>
    <property type="evidence" value="ECO:0007669"/>
    <property type="project" value="UniProtKB-KW"/>
</dbReference>
<keyword evidence="12 16" id="KW-0472">Membrane</keyword>
<comment type="subcellular location">
    <subcellularLocation>
        <location evidence="1 16">Cell inner membrane</location>
        <topology evidence="1 16">Multi-pass membrane protein</topology>
    </subcellularLocation>
</comment>
<dbReference type="InterPro" id="IPR011640">
    <property type="entry name" value="Fe2_transport_prot_B_C"/>
</dbReference>
<dbReference type="PRINTS" id="PR00326">
    <property type="entry name" value="GTP1OBG"/>
</dbReference>
<evidence type="ECO:0000313" key="19">
    <source>
        <dbReference type="Proteomes" id="UP000219467"/>
    </source>
</evidence>
<dbReference type="InterPro" id="IPR011642">
    <property type="entry name" value="Gate_dom"/>
</dbReference>
<reference evidence="19" key="1">
    <citation type="submission" date="2017-08" db="EMBL/GenBank/DDBJ databases">
        <authorList>
            <person name="Varghese N."/>
            <person name="Submissions S."/>
        </authorList>
    </citation>
    <scope>NUCLEOTIDE SEQUENCE [LARGE SCALE GENOMIC DNA]</scope>
    <source>
        <strain evidence="19">JA234</strain>
    </source>
</reference>
<evidence type="ECO:0000256" key="14">
    <source>
        <dbReference type="PIRSR" id="PIRSR603373-1"/>
    </source>
</evidence>
<dbReference type="InterPro" id="IPR027417">
    <property type="entry name" value="P-loop_NTPase"/>
</dbReference>
<keyword evidence="7 14" id="KW-0547">Nucleotide-binding</keyword>
<dbReference type="PANTHER" id="PTHR43185:SF1">
    <property type="entry name" value="FE(2+) TRANSPORTER FEOB"/>
    <property type="match status" value="1"/>
</dbReference>
<dbReference type="Pfam" id="PF02421">
    <property type="entry name" value="FeoB_N"/>
    <property type="match status" value="1"/>
</dbReference>
<feature type="binding site" evidence="15">
    <location>
        <position position="24"/>
    </location>
    <ligand>
        <name>Mg(2+)</name>
        <dbReference type="ChEBI" id="CHEBI:18420"/>
        <label>2</label>
    </ligand>
</feature>
<evidence type="ECO:0000256" key="10">
    <source>
        <dbReference type="ARBA" id="ARBA00023065"/>
    </source>
</evidence>
<gene>
    <name evidence="18" type="ORF">SAMN05878503_11778</name>
</gene>
<dbReference type="OrthoDB" id="9809127at2"/>
<keyword evidence="6 16" id="KW-0812">Transmembrane</keyword>
<evidence type="ECO:0000256" key="6">
    <source>
        <dbReference type="ARBA" id="ARBA00022692"/>
    </source>
</evidence>
<evidence type="ECO:0000256" key="4">
    <source>
        <dbReference type="ARBA" id="ARBA00022496"/>
    </source>
</evidence>
<keyword evidence="8 16" id="KW-1133">Transmembrane helix</keyword>
<feature type="transmembrane region" description="Helical" evidence="16">
    <location>
        <begin position="389"/>
        <end position="412"/>
    </location>
</feature>
<dbReference type="SUPFAM" id="SSF52540">
    <property type="entry name" value="P-loop containing nucleoside triphosphate hydrolases"/>
    <property type="match status" value="1"/>
</dbReference>
<protein>
    <recommendedName>
        <fullName evidence="13 16">Ferrous iron transport protein B</fullName>
    </recommendedName>
</protein>
<dbReference type="GO" id="GO:0046872">
    <property type="term" value="F:metal ion binding"/>
    <property type="evidence" value="ECO:0007669"/>
    <property type="project" value="UniProtKB-KW"/>
</dbReference>
<dbReference type="InterPro" id="IPR005225">
    <property type="entry name" value="Small_GTP-bd"/>
</dbReference>
<dbReference type="Gene3D" id="3.40.50.300">
    <property type="entry name" value="P-loop containing nucleotide triphosphate hydrolases"/>
    <property type="match status" value="1"/>
</dbReference>
<feature type="binding site" evidence="15">
    <location>
        <position position="21"/>
    </location>
    <ligand>
        <name>Mg(2+)</name>
        <dbReference type="ChEBI" id="CHEBI:18420"/>
        <label>2</label>
    </ligand>
</feature>
<accession>A0A285D260</accession>
<evidence type="ECO:0000313" key="18">
    <source>
        <dbReference type="EMBL" id="SNX73894.1"/>
    </source>
</evidence>
<evidence type="ECO:0000256" key="5">
    <source>
        <dbReference type="ARBA" id="ARBA00022519"/>
    </source>
</evidence>
<dbReference type="InterPro" id="IPR050860">
    <property type="entry name" value="FeoB_GTPase"/>
</dbReference>
<organism evidence="18 19">
    <name type="scientific">Cereibacter ovatus</name>
    <dbReference type="NCBI Taxonomy" id="439529"/>
    <lineage>
        <taxon>Bacteria</taxon>
        <taxon>Pseudomonadati</taxon>
        <taxon>Pseudomonadota</taxon>
        <taxon>Alphaproteobacteria</taxon>
        <taxon>Rhodobacterales</taxon>
        <taxon>Paracoccaceae</taxon>
        <taxon>Cereibacter</taxon>
    </lineage>
</organism>
<keyword evidence="10" id="KW-0406">Ion transport</keyword>
<feature type="binding site" evidence="14">
    <location>
        <begin position="56"/>
        <end position="59"/>
    </location>
    <ligand>
        <name>GTP</name>
        <dbReference type="ChEBI" id="CHEBI:37565"/>
        <label>3</label>
    </ligand>
</feature>
<dbReference type="InterPro" id="IPR030389">
    <property type="entry name" value="G_FEOB_dom"/>
</dbReference>
<feature type="transmembrane region" description="Helical" evidence="16">
    <location>
        <begin position="735"/>
        <end position="753"/>
    </location>
</feature>
<keyword evidence="11 14" id="KW-0342">GTP-binding</keyword>
<feature type="transmembrane region" description="Helical" evidence="16">
    <location>
        <begin position="280"/>
        <end position="302"/>
    </location>
</feature>
<dbReference type="InterPro" id="IPR041069">
    <property type="entry name" value="FeoB_Cyto"/>
</dbReference>
<dbReference type="RefSeq" id="WP_097031464.1">
    <property type="nucleotide sequence ID" value="NZ_OAOQ01000017.1"/>
</dbReference>
<evidence type="ECO:0000256" key="16">
    <source>
        <dbReference type="RuleBase" id="RU362098"/>
    </source>
</evidence>
<dbReference type="EMBL" id="OAOQ01000017">
    <property type="protein sequence ID" value="SNX73894.1"/>
    <property type="molecule type" value="Genomic_DNA"/>
</dbReference>
<keyword evidence="9 16" id="KW-0408">Iron</keyword>
<keyword evidence="15" id="KW-0479">Metal-binding</keyword>
<feature type="binding site" evidence="15">
    <location>
        <position position="25"/>
    </location>
    <ligand>
        <name>Mg(2+)</name>
        <dbReference type="ChEBI" id="CHEBI:18420"/>
        <label>2</label>
    </ligand>
</feature>
<dbReference type="InterPro" id="IPR003373">
    <property type="entry name" value="Fe2_transport_prot-B"/>
</dbReference>
<feature type="transmembrane region" description="Helical" evidence="16">
    <location>
        <begin position="513"/>
        <end position="531"/>
    </location>
</feature>
<keyword evidence="5" id="KW-0997">Cell inner membrane</keyword>
<proteinExistence type="inferred from homology"/>
<dbReference type="AlphaFoldDB" id="A0A285D260"/>
<feature type="binding site" evidence="14">
    <location>
        <begin position="10"/>
        <end position="17"/>
    </location>
    <ligand>
        <name>GTP</name>
        <dbReference type="ChEBI" id="CHEBI:37565"/>
        <label>1</label>
    </ligand>
</feature>
<dbReference type="NCBIfam" id="TIGR00437">
    <property type="entry name" value="feoB"/>
    <property type="match status" value="1"/>
</dbReference>
<dbReference type="InterPro" id="IPR006073">
    <property type="entry name" value="GTP-bd"/>
</dbReference>
<dbReference type="Pfam" id="PF07670">
    <property type="entry name" value="Gate"/>
    <property type="match status" value="2"/>
</dbReference>
<dbReference type="FunFam" id="3.40.50.300:FF:000426">
    <property type="entry name" value="Ferrous iron transport protein B"/>
    <property type="match status" value="1"/>
</dbReference>
<dbReference type="NCBIfam" id="TIGR00231">
    <property type="entry name" value="small_GTP"/>
    <property type="match status" value="1"/>
</dbReference>
<feature type="transmembrane region" description="Helical" evidence="16">
    <location>
        <begin position="703"/>
        <end position="723"/>
    </location>
</feature>
<evidence type="ECO:0000256" key="13">
    <source>
        <dbReference type="NCBIfam" id="TIGR00437"/>
    </source>
</evidence>
<evidence type="ECO:0000256" key="9">
    <source>
        <dbReference type="ARBA" id="ARBA00023004"/>
    </source>
</evidence>
<feature type="transmembrane region" description="Helical" evidence="16">
    <location>
        <begin position="455"/>
        <end position="475"/>
    </location>
</feature>
<dbReference type="GO" id="GO:0005886">
    <property type="term" value="C:plasma membrane"/>
    <property type="evidence" value="ECO:0007669"/>
    <property type="project" value="UniProtKB-SubCell"/>
</dbReference>
<keyword evidence="15" id="KW-0460">Magnesium</keyword>
<feature type="binding site" evidence="15">
    <location>
        <position position="22"/>
    </location>
    <ligand>
        <name>Mg(2+)</name>
        <dbReference type="ChEBI" id="CHEBI:18420"/>
        <label>1</label>
    </ligand>
</feature>
<keyword evidence="2 16" id="KW-0813">Transport</keyword>
<comment type="similarity">
    <text evidence="16">Belongs to the TRAFAC class TrmE-Era-EngA-EngB-Septin-like GTPase superfamily. FeoB GTPase (TC 9.A.8) family.</text>
</comment>
<dbReference type="Proteomes" id="UP000219467">
    <property type="component" value="Unassembled WGS sequence"/>
</dbReference>
<dbReference type="Gene3D" id="1.10.287.1770">
    <property type="match status" value="1"/>
</dbReference>
<feature type="transmembrane region" description="Helical" evidence="16">
    <location>
        <begin position="336"/>
        <end position="369"/>
    </location>
</feature>
<feature type="binding site" evidence="14">
    <location>
        <begin position="119"/>
        <end position="122"/>
    </location>
    <ligand>
        <name>GTP</name>
        <dbReference type="ChEBI" id="CHEBI:37565"/>
        <label>1</label>
    </ligand>
</feature>
<dbReference type="Pfam" id="PF07664">
    <property type="entry name" value="FeoB_C"/>
    <property type="match status" value="1"/>
</dbReference>
<name>A0A285D260_9RHOB</name>
<sequence>MTAGTIALLGNPNCGKTTLFNALTGTRQMVGNWPGVTVERKVGQFRMAERTVEVVDLPGTYSLGSGHTVSLDERIARDYALSGEAQVFVNIVDASNIERNLYLTIQLIEMGVPVIVALNMMDIAKAQGIAIDLPTLTHRLGCPIVPIVAANGTGIESLKTEISRALDQGVPAIRTVSYIPEIEAALAELVPLLTDAGERRAPRWLALELLEGSEVLLARLPALADRVHGLRARIENEIGYDADTAIASGRYDTVAEVTIDTVRRTAELGRTLSDRIDRVVLNRALGIPIFLFVMYLMFMFTINVGSAFIDFFDIAAGTIFVEGTADLLGRLGSPDWLITLLASGVGGGLQTVATFIPVITCLFLFLSALEDSGYMARAAFVMDRFMRMIGLPGKSFVPLIVGFGCNVPAIMASRTLENQRDRTMTIAMTPFMSCGARLPVYALFAAAFFPTGGQNLVFLLYLIGILAAVFTGLVLKNTLLPGATSPFVMELPPYHLPTPKGVVLRTWERLKTFMIRAGRVIVAVVVVLAFLNSWGKDGSFGNEDTDNSVLSGIGRAIVPVFQPMGITPENWPATVGVFTGILAKEAVVGTLNALYTGIAEGDAPAEAEPFDLMAGLSAAVASVGENLSGLAETVTDPLGITLGDVSSTEAAAEELEVEAGTFGAMRALFDGQAGAFAYMLMVLLYVPCSATIAAVWREAGPGWTGFVTGWTLAIGWGSAVVFYQAATLARHPGSSALWIGGVVAAFAAIILVMRRIGQRATPAATLAPGV</sequence>